<evidence type="ECO:0000313" key="3">
    <source>
        <dbReference type="Proteomes" id="UP001066276"/>
    </source>
</evidence>
<feature type="compositionally biased region" description="Basic residues" evidence="1">
    <location>
        <begin position="1"/>
        <end position="10"/>
    </location>
</feature>
<gene>
    <name evidence="2" type="ORF">NDU88_007981</name>
</gene>
<name>A0AAV7RUC8_PLEWA</name>
<reference evidence="2" key="1">
    <citation type="journal article" date="2022" name="bioRxiv">
        <title>Sequencing and chromosome-scale assembly of the giantPleurodeles waltlgenome.</title>
        <authorList>
            <person name="Brown T."/>
            <person name="Elewa A."/>
            <person name="Iarovenko S."/>
            <person name="Subramanian E."/>
            <person name="Araus A.J."/>
            <person name="Petzold A."/>
            <person name="Susuki M."/>
            <person name="Suzuki K.-i.T."/>
            <person name="Hayashi T."/>
            <person name="Toyoda A."/>
            <person name="Oliveira C."/>
            <person name="Osipova E."/>
            <person name="Leigh N.D."/>
            <person name="Simon A."/>
            <person name="Yun M.H."/>
        </authorList>
    </citation>
    <scope>NUCLEOTIDE SEQUENCE</scope>
    <source>
        <strain evidence="2">20211129_DDA</strain>
        <tissue evidence="2">Liver</tissue>
    </source>
</reference>
<evidence type="ECO:0000256" key="1">
    <source>
        <dbReference type="SAM" id="MobiDB-lite"/>
    </source>
</evidence>
<proteinExistence type="predicted"/>
<comment type="caution">
    <text evidence="2">The sequence shown here is derived from an EMBL/GenBank/DDBJ whole genome shotgun (WGS) entry which is preliminary data.</text>
</comment>
<evidence type="ECO:0000313" key="2">
    <source>
        <dbReference type="EMBL" id="KAJ1155246.1"/>
    </source>
</evidence>
<dbReference type="Proteomes" id="UP001066276">
    <property type="component" value="Chromosome 5"/>
</dbReference>
<protein>
    <submittedName>
        <fullName evidence="2">Uncharacterized protein</fullName>
    </submittedName>
</protein>
<dbReference type="EMBL" id="JANPWB010000009">
    <property type="protein sequence ID" value="KAJ1155246.1"/>
    <property type="molecule type" value="Genomic_DNA"/>
</dbReference>
<sequence length="98" mass="11005">MTPGGVRRRRAAEDHKQEVPFQPMKRTETGAEVSRVAAQLRKLKQMLDMLWKPDLKTGGCCQSKRQSPPQLRRVVADTLTFYKKEEEGGPAAALGLLQ</sequence>
<accession>A0AAV7RUC8</accession>
<feature type="region of interest" description="Disordered" evidence="1">
    <location>
        <begin position="1"/>
        <end position="31"/>
    </location>
</feature>
<organism evidence="2 3">
    <name type="scientific">Pleurodeles waltl</name>
    <name type="common">Iberian ribbed newt</name>
    <dbReference type="NCBI Taxonomy" id="8319"/>
    <lineage>
        <taxon>Eukaryota</taxon>
        <taxon>Metazoa</taxon>
        <taxon>Chordata</taxon>
        <taxon>Craniata</taxon>
        <taxon>Vertebrata</taxon>
        <taxon>Euteleostomi</taxon>
        <taxon>Amphibia</taxon>
        <taxon>Batrachia</taxon>
        <taxon>Caudata</taxon>
        <taxon>Salamandroidea</taxon>
        <taxon>Salamandridae</taxon>
        <taxon>Pleurodelinae</taxon>
        <taxon>Pleurodeles</taxon>
    </lineage>
</organism>
<keyword evidence="3" id="KW-1185">Reference proteome</keyword>
<dbReference type="AlphaFoldDB" id="A0AAV7RUC8"/>